<gene>
    <name evidence="3" type="ORF">JR316_006815</name>
</gene>
<evidence type="ECO:0000313" key="3">
    <source>
        <dbReference type="EMBL" id="KAG5168220.1"/>
    </source>
</evidence>
<dbReference type="FunFam" id="3.20.20.100:FF:000002">
    <property type="entry name" value="2,5-diketo-D-gluconic acid reductase A"/>
    <property type="match status" value="1"/>
</dbReference>
<evidence type="ECO:0000259" key="2">
    <source>
        <dbReference type="Pfam" id="PF00248"/>
    </source>
</evidence>
<name>A0A8H7XUN0_PSICU</name>
<dbReference type="SUPFAM" id="SSF51430">
    <property type="entry name" value="NAD(P)-linked oxidoreductase"/>
    <property type="match status" value="1"/>
</dbReference>
<dbReference type="EMBL" id="JAFIQS010000006">
    <property type="protein sequence ID" value="KAG5168220.1"/>
    <property type="molecule type" value="Genomic_DNA"/>
</dbReference>
<accession>A0A8H7XUN0</accession>
<protein>
    <recommendedName>
        <fullName evidence="2">NADP-dependent oxidoreductase domain-containing protein</fullName>
    </recommendedName>
</protein>
<evidence type="ECO:0000256" key="1">
    <source>
        <dbReference type="ARBA" id="ARBA00023002"/>
    </source>
</evidence>
<proteinExistence type="predicted"/>
<dbReference type="Pfam" id="PF00248">
    <property type="entry name" value="Aldo_ket_red"/>
    <property type="match status" value="1"/>
</dbReference>
<dbReference type="PROSITE" id="PS00798">
    <property type="entry name" value="ALDOKETO_REDUCTASE_1"/>
    <property type="match status" value="1"/>
</dbReference>
<dbReference type="GO" id="GO:0016616">
    <property type="term" value="F:oxidoreductase activity, acting on the CH-OH group of donors, NAD or NADP as acceptor"/>
    <property type="evidence" value="ECO:0007669"/>
    <property type="project" value="UniProtKB-ARBA"/>
</dbReference>
<dbReference type="PANTHER" id="PTHR11732">
    <property type="entry name" value="ALDO/KETO REDUCTASE"/>
    <property type="match status" value="1"/>
</dbReference>
<dbReference type="AlphaFoldDB" id="A0A8H7XUN0"/>
<dbReference type="InterPro" id="IPR020471">
    <property type="entry name" value="AKR"/>
</dbReference>
<dbReference type="InterPro" id="IPR023210">
    <property type="entry name" value="NADP_OxRdtase_dom"/>
</dbReference>
<dbReference type="Gene3D" id="3.20.20.100">
    <property type="entry name" value="NADP-dependent oxidoreductase domain"/>
    <property type="match status" value="1"/>
</dbReference>
<dbReference type="PROSITE" id="PS00062">
    <property type="entry name" value="ALDOKETO_REDUCTASE_2"/>
    <property type="match status" value="1"/>
</dbReference>
<dbReference type="InterPro" id="IPR036812">
    <property type="entry name" value="NAD(P)_OxRdtase_dom_sf"/>
</dbReference>
<feature type="domain" description="NADP-dependent oxidoreductase" evidence="2">
    <location>
        <begin position="76"/>
        <end position="343"/>
    </location>
</feature>
<reference evidence="3" key="1">
    <citation type="submission" date="2021-02" db="EMBL/GenBank/DDBJ databases">
        <title>Psilocybe cubensis genome.</title>
        <authorList>
            <person name="Mckernan K.J."/>
            <person name="Crawford S."/>
            <person name="Trippe A."/>
            <person name="Kane L.T."/>
            <person name="Mclaughlin S."/>
        </authorList>
    </citation>
    <scope>NUCLEOTIDE SEQUENCE [LARGE SCALE GENOMIC DNA]</scope>
    <source>
        <strain evidence="3">MGC-MH-2018</strain>
    </source>
</reference>
<organism evidence="3">
    <name type="scientific">Psilocybe cubensis</name>
    <name type="common">Psychedelic mushroom</name>
    <name type="synonym">Stropharia cubensis</name>
    <dbReference type="NCBI Taxonomy" id="181762"/>
    <lineage>
        <taxon>Eukaryota</taxon>
        <taxon>Fungi</taxon>
        <taxon>Dikarya</taxon>
        <taxon>Basidiomycota</taxon>
        <taxon>Agaricomycotina</taxon>
        <taxon>Agaricomycetes</taxon>
        <taxon>Agaricomycetidae</taxon>
        <taxon>Agaricales</taxon>
        <taxon>Agaricineae</taxon>
        <taxon>Strophariaceae</taxon>
        <taxon>Psilocybe</taxon>
    </lineage>
</organism>
<keyword evidence="1" id="KW-0560">Oxidoreductase</keyword>
<dbReference type="InterPro" id="IPR018170">
    <property type="entry name" value="Aldo/ket_reductase_CS"/>
</dbReference>
<sequence length="371" mass="41057">MALLARQVVASEKWRRELTKEAGRALRRTGHGVGSLHKQPQGPKWLPYLIDPLESIAMSIEVPKIKLNNGVEIPAVGLGTWQSKAGEVEKAVEYALKEVGYRHLDCAWAYGNEKEVGDGIRASGVPRSEVFITSKLWGTWHNRVEECLDQTLTNLGTDYIDLYLIHWPVPLNPKGNHPVFPTLPSGKRDVYHEWDLKDTWKQMEELVKKGKVKSIGVSNFSEAKLELILPTATIIPAVNQLEIHVYNPQHKLLKYLKDKGIAVEAYSPLGSTNSPLFTDDVVVSIASKHSIQPSDVLLGYLLAKDIIILPKSVTPARIAANFGPAVTAAKKLDTADIEQLDGLAAAGKQKRFITPPWPVDLGFDNWPPLPA</sequence>
<dbReference type="PRINTS" id="PR00069">
    <property type="entry name" value="ALDKETRDTASE"/>
</dbReference>
<comment type="caution">
    <text evidence="3">The sequence shown here is derived from an EMBL/GenBank/DDBJ whole genome shotgun (WGS) entry which is preliminary data.</text>
</comment>